<keyword evidence="3" id="KW-0472">Membrane</keyword>
<dbReference type="RefSeq" id="WP_241393594.1">
    <property type="nucleotide sequence ID" value="NZ_JABFUH010000001.1"/>
</dbReference>
<keyword evidence="3" id="KW-0812">Transmembrane</keyword>
<dbReference type="PANTHER" id="PTHR47197:SF3">
    <property type="entry name" value="DIHYDRO-HEME D1 DEHYDROGENASE"/>
    <property type="match status" value="1"/>
</dbReference>
<name>A0A512TR40_CLOBU</name>
<accession>A0A512TR40</accession>
<evidence type="ECO:0000313" key="5">
    <source>
        <dbReference type="EMBL" id="GEQ22551.1"/>
    </source>
</evidence>
<dbReference type="NCBIfam" id="TIGR02276">
    <property type="entry name" value="beta_rpt_yvtn"/>
    <property type="match status" value="3"/>
</dbReference>
<protein>
    <recommendedName>
        <fullName evidence="4">YNCE-like beta-propeller domain-containing protein</fullName>
    </recommendedName>
</protein>
<keyword evidence="3" id="KW-1133">Transmembrane helix</keyword>
<dbReference type="InterPro" id="IPR048433">
    <property type="entry name" value="YNCE-like_beta-prop"/>
</dbReference>
<dbReference type="InterPro" id="IPR015943">
    <property type="entry name" value="WD40/YVTN_repeat-like_dom_sf"/>
</dbReference>
<reference evidence="5 6" key="1">
    <citation type="submission" date="2019-07" db="EMBL/GenBank/DDBJ databases">
        <title>Whole genome shotgun sequence of Clostridium butyricum NBRC 3858.</title>
        <authorList>
            <person name="Hosoyama A."/>
            <person name="Uohara A."/>
            <person name="Ohji S."/>
            <person name="Ichikawa N."/>
        </authorList>
    </citation>
    <scope>NUCLEOTIDE SEQUENCE [LARGE SCALE GENOMIC DNA]</scope>
    <source>
        <strain evidence="5 6">NBRC 3858</strain>
    </source>
</reference>
<dbReference type="PANTHER" id="PTHR47197">
    <property type="entry name" value="PROTEIN NIRF"/>
    <property type="match status" value="1"/>
</dbReference>
<feature type="transmembrane region" description="Helical" evidence="3">
    <location>
        <begin position="45"/>
        <end position="62"/>
    </location>
</feature>
<evidence type="ECO:0000259" key="4">
    <source>
        <dbReference type="Pfam" id="PF21783"/>
    </source>
</evidence>
<evidence type="ECO:0000256" key="3">
    <source>
        <dbReference type="SAM" id="Phobius"/>
    </source>
</evidence>
<dbReference type="Pfam" id="PF21783">
    <property type="entry name" value="YNCE"/>
    <property type="match status" value="2"/>
</dbReference>
<dbReference type="Gene3D" id="2.130.10.10">
    <property type="entry name" value="YVTN repeat-like/Quinoprotein amine dehydrogenase"/>
    <property type="match status" value="2"/>
</dbReference>
<proteinExistence type="predicted"/>
<feature type="domain" description="YNCE-like beta-propeller" evidence="4">
    <location>
        <begin position="188"/>
        <end position="325"/>
    </location>
</feature>
<dbReference type="InterPro" id="IPR051200">
    <property type="entry name" value="Host-pathogen_enzymatic-act"/>
</dbReference>
<comment type="caution">
    <text evidence="5">The sequence shown here is derived from an EMBL/GenBank/DDBJ whole genome shotgun (WGS) entry which is preliminary data.</text>
</comment>
<dbReference type="EMBL" id="BKBC01000052">
    <property type="protein sequence ID" value="GEQ22551.1"/>
    <property type="molecule type" value="Genomic_DNA"/>
</dbReference>
<feature type="transmembrane region" description="Helical" evidence="3">
    <location>
        <begin position="15"/>
        <end position="33"/>
    </location>
</feature>
<keyword evidence="1" id="KW-0732">Signal</keyword>
<dbReference type="InterPro" id="IPR011048">
    <property type="entry name" value="Haem_d1_sf"/>
</dbReference>
<evidence type="ECO:0000313" key="6">
    <source>
        <dbReference type="Proteomes" id="UP000321089"/>
    </source>
</evidence>
<dbReference type="SUPFAM" id="SSF51004">
    <property type="entry name" value="C-terminal (heme d1) domain of cytochrome cd1-nitrite reductase"/>
    <property type="match status" value="1"/>
</dbReference>
<gene>
    <name evidence="5" type="ORF">CBU02nite_30570</name>
</gene>
<evidence type="ECO:0000256" key="2">
    <source>
        <dbReference type="SAM" id="MobiDB-lite"/>
    </source>
</evidence>
<dbReference type="AlphaFoldDB" id="A0A512TR40"/>
<sequence length="416" mass="44433">MISGGIQHFEDVLDYAGYLIPGGIMLSLFGFLFKNNIKLGIKAAAPLFTIVLILSISLSFSLRNLAASMPKTEGHSHGGGSEHSDEEEVSSSIVVENDSTSEDASNNSSYYFTANEDGSISKLNAVTNKVLATISVTGKVHNVQISPDNKILAATLVPKSDGHDDSGSVHGHGYVLFYNAETNELITKVNVGNHPAHVVFTNDGKYVLATDSEKNNVSVIDLSTSKVIKTIDTGKGPHGFRISSDSKYAYIANSEADTISVIDITELKEVKTIQVGNNPITTAITEDNTMLLATLNSENSLAIVNLATDEVQKIAVGEGPAQVYIQKDSKFAFVANQGTESNPSNTLSKIDLSTKEVVSTIKVGNGAHGIVVSDDNKYVYITNMYDNTVSVIDNLKNKVIAIIPVGETPNGITYKN</sequence>
<dbReference type="InterPro" id="IPR011964">
    <property type="entry name" value="YVTN_b-propeller_repeat"/>
</dbReference>
<feature type="compositionally biased region" description="Basic and acidic residues" evidence="2">
    <location>
        <begin position="72"/>
        <end position="83"/>
    </location>
</feature>
<feature type="domain" description="YNCE-like beta-propeller" evidence="4">
    <location>
        <begin position="344"/>
        <end position="412"/>
    </location>
</feature>
<feature type="region of interest" description="Disordered" evidence="2">
    <location>
        <begin position="71"/>
        <end position="107"/>
    </location>
</feature>
<evidence type="ECO:0000256" key="1">
    <source>
        <dbReference type="ARBA" id="ARBA00022729"/>
    </source>
</evidence>
<organism evidence="5 6">
    <name type="scientific">Clostridium butyricum</name>
    <dbReference type="NCBI Taxonomy" id="1492"/>
    <lineage>
        <taxon>Bacteria</taxon>
        <taxon>Bacillati</taxon>
        <taxon>Bacillota</taxon>
        <taxon>Clostridia</taxon>
        <taxon>Eubacteriales</taxon>
        <taxon>Clostridiaceae</taxon>
        <taxon>Clostridium</taxon>
    </lineage>
</organism>
<dbReference type="Proteomes" id="UP000321089">
    <property type="component" value="Unassembled WGS sequence"/>
</dbReference>